<dbReference type="Proteomes" id="UP000222542">
    <property type="component" value="Unassembled WGS sequence"/>
</dbReference>
<evidence type="ECO:0000313" key="2">
    <source>
        <dbReference type="Proteomes" id="UP000222542"/>
    </source>
</evidence>
<dbReference type="AlphaFoldDB" id="A0A2G2ZI60"/>
<dbReference type="Gramene" id="PHT81687">
    <property type="protein sequence ID" value="PHT81687"/>
    <property type="gene ID" value="T459_14702"/>
</dbReference>
<dbReference type="EMBL" id="AYRZ02000005">
    <property type="protein sequence ID" value="PHT81687.1"/>
    <property type="molecule type" value="Genomic_DNA"/>
</dbReference>
<organism evidence="1 2">
    <name type="scientific">Capsicum annuum</name>
    <name type="common">Capsicum pepper</name>
    <dbReference type="NCBI Taxonomy" id="4072"/>
    <lineage>
        <taxon>Eukaryota</taxon>
        <taxon>Viridiplantae</taxon>
        <taxon>Streptophyta</taxon>
        <taxon>Embryophyta</taxon>
        <taxon>Tracheophyta</taxon>
        <taxon>Spermatophyta</taxon>
        <taxon>Magnoliopsida</taxon>
        <taxon>eudicotyledons</taxon>
        <taxon>Gunneridae</taxon>
        <taxon>Pentapetalae</taxon>
        <taxon>asterids</taxon>
        <taxon>lamiids</taxon>
        <taxon>Solanales</taxon>
        <taxon>Solanaceae</taxon>
        <taxon>Solanoideae</taxon>
        <taxon>Capsiceae</taxon>
        <taxon>Capsicum</taxon>
    </lineage>
</organism>
<protein>
    <submittedName>
        <fullName evidence="1">Uncharacterized protein</fullName>
    </submittedName>
</protein>
<dbReference type="PANTHER" id="PTHR46238">
    <property type="entry name" value="REVERSE TRANSCRIPTASE DOMAIN-CONTAINING PROTEIN"/>
    <property type="match status" value="1"/>
</dbReference>
<keyword evidence="2" id="KW-1185">Reference proteome</keyword>
<reference evidence="1 2" key="1">
    <citation type="journal article" date="2014" name="Nat. Genet.">
        <title>Genome sequence of the hot pepper provides insights into the evolution of pungency in Capsicum species.</title>
        <authorList>
            <person name="Kim S."/>
            <person name="Park M."/>
            <person name="Yeom S.I."/>
            <person name="Kim Y.M."/>
            <person name="Lee J.M."/>
            <person name="Lee H.A."/>
            <person name="Seo E."/>
            <person name="Choi J."/>
            <person name="Cheong K."/>
            <person name="Kim K.T."/>
            <person name="Jung K."/>
            <person name="Lee G.W."/>
            <person name="Oh S.K."/>
            <person name="Bae C."/>
            <person name="Kim S.B."/>
            <person name="Lee H.Y."/>
            <person name="Kim S.Y."/>
            <person name="Kim M.S."/>
            <person name="Kang B.C."/>
            <person name="Jo Y.D."/>
            <person name="Yang H.B."/>
            <person name="Jeong H.J."/>
            <person name="Kang W.H."/>
            <person name="Kwon J.K."/>
            <person name="Shin C."/>
            <person name="Lim J.Y."/>
            <person name="Park J.H."/>
            <person name="Huh J.H."/>
            <person name="Kim J.S."/>
            <person name="Kim B.D."/>
            <person name="Cohen O."/>
            <person name="Paran I."/>
            <person name="Suh M.C."/>
            <person name="Lee S.B."/>
            <person name="Kim Y.K."/>
            <person name="Shin Y."/>
            <person name="Noh S.J."/>
            <person name="Park J."/>
            <person name="Seo Y.S."/>
            <person name="Kwon S.Y."/>
            <person name="Kim H.A."/>
            <person name="Park J.M."/>
            <person name="Kim H.J."/>
            <person name="Choi S.B."/>
            <person name="Bosland P.W."/>
            <person name="Reeves G."/>
            <person name="Jo S.H."/>
            <person name="Lee B.W."/>
            <person name="Cho H.T."/>
            <person name="Choi H.S."/>
            <person name="Lee M.S."/>
            <person name="Yu Y."/>
            <person name="Do Choi Y."/>
            <person name="Park B.S."/>
            <person name="van Deynze A."/>
            <person name="Ashrafi H."/>
            <person name="Hill T."/>
            <person name="Kim W.T."/>
            <person name="Pai H.S."/>
            <person name="Ahn H.K."/>
            <person name="Yeam I."/>
            <person name="Giovannoni J.J."/>
            <person name="Rose J.K."/>
            <person name="Sorensen I."/>
            <person name="Lee S.J."/>
            <person name="Kim R.W."/>
            <person name="Choi I.Y."/>
            <person name="Choi B.S."/>
            <person name="Lim J.S."/>
            <person name="Lee Y.H."/>
            <person name="Choi D."/>
        </authorList>
    </citation>
    <scope>NUCLEOTIDE SEQUENCE [LARGE SCALE GENOMIC DNA]</scope>
    <source>
        <strain evidence="2">cv. CM334</strain>
    </source>
</reference>
<proteinExistence type="predicted"/>
<gene>
    <name evidence="1" type="ORF">T459_14702</name>
</gene>
<accession>A0A2G2ZI60</accession>
<sequence length="600" mass="68397">MCGLTTGVRVRNETIREKVGVASVEDKMREVHLRWFGHVMRRGTDALVRRCERLALDGFRQGRGRPKKYWREVIRRDMEQFQLTEDMTLDRKIWRTRIRVERSEPVSTVASNSKKIFAESLALSELVERNNANRSDRMNGISGIVVDLNQFQKWCEGCICSVDCQCNSCVYECLRSVDCQCYFCLNVCSGELNEGDNQADVGSCNHAIENNGEINLGFNEDQDECPQWVEYEILVELQSIHNTDATKIEIVDLRLYSRLTVLDVEDTIPKLMGLDDLPCKGCMLETEFGEKLFDIKLERHSLTACCGPLTTTGLLPHSLGFYNCNWVDTGQVFWSFLDRIKSGVHSFSRVLLFSYSNDIPFLHVVDAEAKLPTVAMKSMDWCLDFLFMEKKVDEDALSGAQLFFVAYVSKMLYQFDFTNWRLLAKPPVSKAKMSIVDILDNSKFLAKNEVFEIPTNWGDLLLMDGNRLLGVEFEGLPSWGNSERSRINVATMNKQQIVPVLHDNFVLISRPFAIYREVGRYQFLVFFERNGSKGSSGHFYGENGCLRGFGRLEAMGYTSNLGEVSFEDSSLEFVPEEKILHVPFDPGGSTLELLIILTTT</sequence>
<dbReference type="PANTHER" id="PTHR46238:SF9">
    <property type="entry name" value="30S RIBOSOMAL PROTEIN S5-LIKE"/>
    <property type="match status" value="1"/>
</dbReference>
<evidence type="ECO:0000313" key="1">
    <source>
        <dbReference type="EMBL" id="PHT81687.1"/>
    </source>
</evidence>
<reference evidence="1 2" key="2">
    <citation type="journal article" date="2017" name="Genome Biol.">
        <title>New reference genome sequences of hot pepper reveal the massive evolution of plant disease-resistance genes by retroduplication.</title>
        <authorList>
            <person name="Kim S."/>
            <person name="Park J."/>
            <person name="Yeom S.I."/>
            <person name="Kim Y.M."/>
            <person name="Seo E."/>
            <person name="Kim K.T."/>
            <person name="Kim M.S."/>
            <person name="Lee J.M."/>
            <person name="Cheong K."/>
            <person name="Shin H.S."/>
            <person name="Kim S.B."/>
            <person name="Han K."/>
            <person name="Lee J."/>
            <person name="Park M."/>
            <person name="Lee H.A."/>
            <person name="Lee H.Y."/>
            <person name="Lee Y."/>
            <person name="Oh S."/>
            <person name="Lee J.H."/>
            <person name="Choi E."/>
            <person name="Choi E."/>
            <person name="Lee S.E."/>
            <person name="Jeon J."/>
            <person name="Kim H."/>
            <person name="Choi G."/>
            <person name="Song H."/>
            <person name="Lee J."/>
            <person name="Lee S.C."/>
            <person name="Kwon J.K."/>
            <person name="Lee H.Y."/>
            <person name="Koo N."/>
            <person name="Hong Y."/>
            <person name="Kim R.W."/>
            <person name="Kang W.H."/>
            <person name="Huh J.H."/>
            <person name="Kang B.C."/>
            <person name="Yang T.J."/>
            <person name="Lee Y.H."/>
            <person name="Bennetzen J.L."/>
            <person name="Choi D."/>
        </authorList>
    </citation>
    <scope>NUCLEOTIDE SEQUENCE [LARGE SCALE GENOMIC DNA]</scope>
    <source>
        <strain evidence="2">cv. CM334</strain>
    </source>
</reference>
<comment type="caution">
    <text evidence="1">The sequence shown here is derived from an EMBL/GenBank/DDBJ whole genome shotgun (WGS) entry which is preliminary data.</text>
</comment>
<name>A0A2G2ZI60_CAPAN</name>